<reference evidence="4" key="1">
    <citation type="journal article" date="2023" name="IScience">
        <title>Live-bearing cockroach genome reveals convergent evolutionary mechanisms linked to viviparity in insects and beyond.</title>
        <authorList>
            <person name="Fouks B."/>
            <person name="Harrison M.C."/>
            <person name="Mikhailova A.A."/>
            <person name="Marchal E."/>
            <person name="English S."/>
            <person name="Carruthers M."/>
            <person name="Jennings E.C."/>
            <person name="Chiamaka E.L."/>
            <person name="Frigard R.A."/>
            <person name="Pippel M."/>
            <person name="Attardo G.M."/>
            <person name="Benoit J.B."/>
            <person name="Bornberg-Bauer E."/>
            <person name="Tobe S.S."/>
        </authorList>
    </citation>
    <scope>NUCLEOTIDE SEQUENCE</scope>
    <source>
        <strain evidence="4">Stay&amp;Tobe</strain>
    </source>
</reference>
<comment type="similarity">
    <text evidence="1">Belongs to the glycosyltransferase 32 family.</text>
</comment>
<feature type="domain" description="Alpha 1,4-glycosyltransferase" evidence="3">
    <location>
        <begin position="33"/>
        <end position="155"/>
    </location>
</feature>
<dbReference type="AlphaFoldDB" id="A0AAD7ZW88"/>
<dbReference type="InterPro" id="IPR029044">
    <property type="entry name" value="Nucleotide-diphossugar_trans"/>
</dbReference>
<dbReference type="PANTHER" id="PTHR12042:SF21">
    <property type="entry name" value="ALPHA1,4-GALACTOSYLTRANSFERASE 1-RELATED"/>
    <property type="match status" value="1"/>
</dbReference>
<dbReference type="Pfam" id="PF04572">
    <property type="entry name" value="Gb3_synth"/>
    <property type="match status" value="1"/>
</dbReference>
<keyword evidence="5" id="KW-1185">Reference proteome</keyword>
<comment type="caution">
    <text evidence="4">The sequence shown here is derived from an EMBL/GenBank/DDBJ whole genome shotgun (WGS) entry which is preliminary data.</text>
</comment>
<dbReference type="GO" id="GO:0035248">
    <property type="term" value="F:alpha-1,4-N-acetylgalactosaminyltransferase activity"/>
    <property type="evidence" value="ECO:0007669"/>
    <property type="project" value="TreeGrafter"/>
</dbReference>
<dbReference type="EMBL" id="JASPKZ010006060">
    <property type="protein sequence ID" value="KAJ9587823.1"/>
    <property type="molecule type" value="Genomic_DNA"/>
</dbReference>
<evidence type="ECO:0000256" key="2">
    <source>
        <dbReference type="ARBA" id="ARBA00022679"/>
    </source>
</evidence>
<accession>A0AAD7ZW88</accession>
<dbReference type="GO" id="GO:0006688">
    <property type="term" value="P:glycosphingolipid biosynthetic process"/>
    <property type="evidence" value="ECO:0007669"/>
    <property type="project" value="TreeGrafter"/>
</dbReference>
<dbReference type="InterPro" id="IPR007652">
    <property type="entry name" value="A1-4-GlycosylTfrase_dom"/>
</dbReference>
<keyword evidence="2" id="KW-0808">Transferase</keyword>
<evidence type="ECO:0000256" key="1">
    <source>
        <dbReference type="ARBA" id="ARBA00009003"/>
    </source>
</evidence>
<proteinExistence type="inferred from homology"/>
<organism evidence="4 5">
    <name type="scientific">Diploptera punctata</name>
    <name type="common">Pacific beetle cockroach</name>
    <dbReference type="NCBI Taxonomy" id="6984"/>
    <lineage>
        <taxon>Eukaryota</taxon>
        <taxon>Metazoa</taxon>
        <taxon>Ecdysozoa</taxon>
        <taxon>Arthropoda</taxon>
        <taxon>Hexapoda</taxon>
        <taxon>Insecta</taxon>
        <taxon>Pterygota</taxon>
        <taxon>Neoptera</taxon>
        <taxon>Polyneoptera</taxon>
        <taxon>Dictyoptera</taxon>
        <taxon>Blattodea</taxon>
        <taxon>Blaberoidea</taxon>
        <taxon>Blaberidae</taxon>
        <taxon>Diplopterinae</taxon>
        <taxon>Diploptera</taxon>
    </lineage>
</organism>
<protein>
    <recommendedName>
        <fullName evidence="3">Alpha 1,4-glycosyltransferase domain-containing protein</fullName>
    </recommendedName>
</protein>
<dbReference type="PANTHER" id="PTHR12042">
    <property type="entry name" value="LACTOSYLCERAMIDE 4-ALPHA-GALACTOSYLTRANSFERASE ALPHA- 1,4-GALACTOSYLTRANSFERASE"/>
    <property type="match status" value="1"/>
</dbReference>
<feature type="non-terminal residue" evidence="4">
    <location>
        <position position="1"/>
    </location>
</feature>
<dbReference type="Proteomes" id="UP001233999">
    <property type="component" value="Unassembled WGS sequence"/>
</dbReference>
<dbReference type="GO" id="GO:0016020">
    <property type="term" value="C:membrane"/>
    <property type="evidence" value="ECO:0007669"/>
    <property type="project" value="GOC"/>
</dbReference>
<evidence type="ECO:0000259" key="3">
    <source>
        <dbReference type="Pfam" id="PF04572"/>
    </source>
</evidence>
<name>A0AAD7ZW88_DIPPU</name>
<sequence length="160" mass="17691">SLDNLGSNYVGAQESKYLASGALDFSSEGIGEVVALLCVRELQFHFDGSIWGRNGPDVITNVLGNICGTKEIIKMTPKACLGFNVYPPSVFYKISYPRYNLFFDTKSLNETMKELRGSYAAHVWNKLSAPKDVTVGSQQPYGLLADEFCPSVYHNIGPYF</sequence>
<reference evidence="4" key="2">
    <citation type="submission" date="2023-05" db="EMBL/GenBank/DDBJ databases">
        <authorList>
            <person name="Fouks B."/>
        </authorList>
    </citation>
    <scope>NUCLEOTIDE SEQUENCE</scope>
    <source>
        <strain evidence="4">Stay&amp;Tobe</strain>
        <tissue evidence="4">Testes</tissue>
    </source>
</reference>
<evidence type="ECO:0000313" key="4">
    <source>
        <dbReference type="EMBL" id="KAJ9587823.1"/>
    </source>
</evidence>
<gene>
    <name evidence="4" type="ORF">L9F63_018747</name>
</gene>
<dbReference type="SUPFAM" id="SSF53448">
    <property type="entry name" value="Nucleotide-diphospho-sugar transferases"/>
    <property type="match status" value="1"/>
</dbReference>
<dbReference type="InterPro" id="IPR051981">
    <property type="entry name" value="Glycosyltransf_32"/>
</dbReference>
<evidence type="ECO:0000313" key="5">
    <source>
        <dbReference type="Proteomes" id="UP001233999"/>
    </source>
</evidence>